<evidence type="ECO:0000313" key="2">
    <source>
        <dbReference type="Proteomes" id="UP000030747"/>
    </source>
</evidence>
<keyword evidence="2" id="KW-1185">Reference proteome</keyword>
<protein>
    <submittedName>
        <fullName evidence="1">Uncharacterized protein</fullName>
    </submittedName>
</protein>
<dbReference type="RefSeq" id="XP_013236035.1">
    <property type="nucleotide sequence ID" value="XM_013380581.1"/>
</dbReference>
<reference evidence="1" key="2">
    <citation type="submission" date="2013-10" db="EMBL/GenBank/DDBJ databases">
        <authorList>
            <person name="Aslett M."/>
        </authorList>
    </citation>
    <scope>NUCLEOTIDE SEQUENCE [LARGE SCALE GENOMIC DNA]</scope>
    <source>
        <strain evidence="1">Houghton</strain>
    </source>
</reference>
<name>U6L9P2_EIMTE</name>
<dbReference type="Proteomes" id="UP000030747">
    <property type="component" value="Unassembled WGS sequence"/>
</dbReference>
<organism evidence="1 2">
    <name type="scientific">Eimeria tenella</name>
    <name type="common">Coccidian parasite</name>
    <dbReference type="NCBI Taxonomy" id="5802"/>
    <lineage>
        <taxon>Eukaryota</taxon>
        <taxon>Sar</taxon>
        <taxon>Alveolata</taxon>
        <taxon>Apicomplexa</taxon>
        <taxon>Conoidasida</taxon>
        <taxon>Coccidia</taxon>
        <taxon>Eucoccidiorida</taxon>
        <taxon>Eimeriorina</taxon>
        <taxon>Eimeriidae</taxon>
        <taxon>Eimeria</taxon>
    </lineage>
</organism>
<sequence>MRLHAKALEQIVRRYFHLRNHTVHHQLLESIRTSEQLRKAAAKDA</sequence>
<accession>U6L9P2</accession>
<proteinExistence type="predicted"/>
<dbReference type="GeneID" id="25249398"/>
<dbReference type="VEuPathDB" id="ToxoDB:ETH_00000895"/>
<reference evidence="1" key="1">
    <citation type="submission" date="2013-10" db="EMBL/GenBank/DDBJ databases">
        <title>Genomic analysis of the causative agents of coccidiosis in chickens.</title>
        <authorList>
            <person name="Reid A.J."/>
            <person name="Blake D."/>
            <person name="Billington K."/>
            <person name="Browne H."/>
            <person name="Dunn M."/>
            <person name="Hung S."/>
            <person name="Kawahara F."/>
            <person name="Miranda-Saavedra D."/>
            <person name="Mourier T."/>
            <person name="Nagra H."/>
            <person name="Otto T.D."/>
            <person name="Rawlings N."/>
            <person name="Sanchez A."/>
            <person name="Sanders M."/>
            <person name="Subramaniam C."/>
            <person name="Tay Y."/>
            <person name="Dear P."/>
            <person name="Doerig C."/>
            <person name="Gruber A."/>
            <person name="Parkinson J."/>
            <person name="Shirley M."/>
            <person name="Wan K.L."/>
            <person name="Berriman M."/>
            <person name="Tomley F."/>
            <person name="Pain A."/>
        </authorList>
    </citation>
    <scope>NUCLEOTIDE SEQUENCE [LARGE SCALE GENOMIC DNA]</scope>
    <source>
        <strain evidence="1">Houghton</strain>
    </source>
</reference>
<dbReference type="AlphaFoldDB" id="U6L9P2"/>
<gene>
    <name evidence="1" type="ORF">ETH_00000895</name>
</gene>
<evidence type="ECO:0000313" key="1">
    <source>
        <dbReference type="EMBL" id="CDJ45289.1"/>
    </source>
</evidence>
<dbReference type="EMBL" id="HG678148">
    <property type="protein sequence ID" value="CDJ45289.1"/>
    <property type="molecule type" value="Genomic_DNA"/>
</dbReference>